<dbReference type="GO" id="GO:0005886">
    <property type="term" value="C:plasma membrane"/>
    <property type="evidence" value="ECO:0007669"/>
    <property type="project" value="UniProtKB-ARBA"/>
</dbReference>
<accession>A0A916VCI5</accession>
<evidence type="ECO:0000313" key="9">
    <source>
        <dbReference type="Proteomes" id="UP000613208"/>
    </source>
</evidence>
<dbReference type="InterPro" id="IPR006043">
    <property type="entry name" value="NCS2"/>
</dbReference>
<evidence type="ECO:0000256" key="5">
    <source>
        <dbReference type="ARBA" id="ARBA00022989"/>
    </source>
</evidence>
<dbReference type="RefSeq" id="WP_201309922.1">
    <property type="nucleotide sequence ID" value="NZ_BLYI01000009.1"/>
</dbReference>
<dbReference type="PROSITE" id="PS01116">
    <property type="entry name" value="XANTH_URACIL_PERMASE"/>
    <property type="match status" value="1"/>
</dbReference>
<evidence type="ECO:0000256" key="1">
    <source>
        <dbReference type="ARBA" id="ARBA00004141"/>
    </source>
</evidence>
<feature type="transmembrane region" description="Helical" evidence="7">
    <location>
        <begin position="214"/>
        <end position="236"/>
    </location>
</feature>
<keyword evidence="6 7" id="KW-0472">Membrane</keyword>
<feature type="transmembrane region" description="Helical" evidence="7">
    <location>
        <begin position="187"/>
        <end position="207"/>
    </location>
</feature>
<evidence type="ECO:0000256" key="3">
    <source>
        <dbReference type="ARBA" id="ARBA00022448"/>
    </source>
</evidence>
<dbReference type="PANTHER" id="PTHR42810:SF2">
    <property type="entry name" value="PURINE PERMEASE C1399.01C-RELATED"/>
    <property type="match status" value="1"/>
</dbReference>
<dbReference type="NCBIfam" id="NF037981">
    <property type="entry name" value="NCS2_1"/>
    <property type="match status" value="1"/>
</dbReference>
<comment type="subcellular location">
    <subcellularLocation>
        <location evidence="1">Membrane</location>
        <topology evidence="1">Multi-pass membrane protein</topology>
    </subcellularLocation>
</comment>
<evidence type="ECO:0000313" key="8">
    <source>
        <dbReference type="EMBL" id="GFO84187.1"/>
    </source>
</evidence>
<feature type="transmembrane region" description="Helical" evidence="7">
    <location>
        <begin position="69"/>
        <end position="91"/>
    </location>
</feature>
<gene>
    <name evidence="8" type="primary">pbuX</name>
    <name evidence="8" type="ORF">ANBU17_05340</name>
</gene>
<keyword evidence="5 7" id="KW-1133">Transmembrane helix</keyword>
<feature type="transmembrane region" description="Helical" evidence="7">
    <location>
        <begin position="154"/>
        <end position="175"/>
    </location>
</feature>
<comment type="similarity">
    <text evidence="2">Belongs to the nucleobase:cation symporter-2 (NCS2) (TC 2.A.40) family.</text>
</comment>
<feature type="transmembrane region" description="Helical" evidence="7">
    <location>
        <begin position="378"/>
        <end position="396"/>
    </location>
</feature>
<name>A0A916VCI5_9FIRM</name>
<dbReference type="GO" id="GO:0042907">
    <property type="term" value="F:xanthine transmembrane transporter activity"/>
    <property type="evidence" value="ECO:0007669"/>
    <property type="project" value="TreeGrafter"/>
</dbReference>
<feature type="transmembrane region" description="Helical" evidence="7">
    <location>
        <begin position="350"/>
        <end position="372"/>
    </location>
</feature>
<dbReference type="Proteomes" id="UP000613208">
    <property type="component" value="Unassembled WGS sequence"/>
</dbReference>
<dbReference type="InterPro" id="IPR006042">
    <property type="entry name" value="Xan_ur_permease"/>
</dbReference>
<keyword evidence="3" id="KW-0813">Transport</keyword>
<evidence type="ECO:0000256" key="2">
    <source>
        <dbReference type="ARBA" id="ARBA00008821"/>
    </source>
</evidence>
<feature type="transmembrane region" description="Helical" evidence="7">
    <location>
        <begin position="441"/>
        <end position="460"/>
    </location>
</feature>
<feature type="transmembrane region" description="Helical" evidence="7">
    <location>
        <begin position="98"/>
        <end position="115"/>
    </location>
</feature>
<evidence type="ECO:0000256" key="6">
    <source>
        <dbReference type="ARBA" id="ARBA00023136"/>
    </source>
</evidence>
<dbReference type="AlphaFoldDB" id="A0A916VCI5"/>
<feature type="transmembrane region" description="Helical" evidence="7">
    <location>
        <begin position="37"/>
        <end position="57"/>
    </location>
</feature>
<keyword evidence="4 7" id="KW-0812">Transmembrane</keyword>
<keyword evidence="9" id="KW-1185">Reference proteome</keyword>
<sequence>MNPDKEERTAAVSEENIYKLNGRVPLRKAIPFGLQHVLAMFVSNLAPVLIVCSAALVRGSGDHLTSAEITQLLQCAMFAAGIGTCMQLYPVWKIGSKLPIVMGVSFTFLGSLLIICTNPELGYEGMIGAVIAGGIFEGLVGLSAKYWKRFLTPVVSACVVIAIGLSLLSVGMDSWGGGSGVEDFGAWYHLVVGVFTLIVCLVSRYLLKGVYKNLNILVGLIFGYILSILFTAAGIAPMIDFSGISQTIEEVGFFSLPKLVFFTSHKPVFDLGAFFTIAIVFLVSAAETTGATTAVCTGALGRDIKMEELQGSLAVDGFSSAISGCFGCPPLTSFSQNVGLVTMTKVINRFTIFIGALILILASLFPPLGAFFNSLPQAVLGGCTVMMFGSIMYEGIKMLKDCVFDDRTMIIVSLSFCIGVGLTQTSGNFFSAFPQAVGDIFNGNAVAGVFVISLLLSLFLPKEKKTK</sequence>
<comment type="caution">
    <text evidence="8">The sequence shown here is derived from an EMBL/GenBank/DDBJ whole genome shotgun (WGS) entry which is preliminary data.</text>
</comment>
<feature type="transmembrane region" description="Helical" evidence="7">
    <location>
        <begin position="121"/>
        <end position="142"/>
    </location>
</feature>
<feature type="transmembrane region" description="Helical" evidence="7">
    <location>
        <begin position="271"/>
        <end position="300"/>
    </location>
</feature>
<proteinExistence type="inferred from homology"/>
<reference evidence="8" key="1">
    <citation type="submission" date="2020-06" db="EMBL/GenBank/DDBJ databases">
        <title>Characterization of fructooligosaccharide metabolism and fructooligosaccharide-degrading enzymes in human commensal butyrate producers.</title>
        <authorList>
            <person name="Tanno H."/>
            <person name="Fujii T."/>
            <person name="Hirano K."/>
            <person name="Maeno S."/>
            <person name="Tonozuka T."/>
            <person name="Sakamoto M."/>
            <person name="Ohkuma M."/>
            <person name="Tochio T."/>
            <person name="Endo A."/>
        </authorList>
    </citation>
    <scope>NUCLEOTIDE SEQUENCE</scope>
    <source>
        <strain evidence="8">JCM 17466</strain>
    </source>
</reference>
<evidence type="ECO:0000256" key="4">
    <source>
        <dbReference type="ARBA" id="ARBA00022692"/>
    </source>
</evidence>
<dbReference type="Pfam" id="PF00860">
    <property type="entry name" value="Xan_ur_permease"/>
    <property type="match status" value="1"/>
</dbReference>
<organism evidence="8 9">
    <name type="scientific">Anaerostipes butyraticus</name>
    <dbReference type="NCBI Taxonomy" id="645466"/>
    <lineage>
        <taxon>Bacteria</taxon>
        <taxon>Bacillati</taxon>
        <taxon>Bacillota</taxon>
        <taxon>Clostridia</taxon>
        <taxon>Lachnospirales</taxon>
        <taxon>Lachnospiraceae</taxon>
        <taxon>Anaerostipes</taxon>
    </lineage>
</organism>
<protein>
    <submittedName>
        <fullName evidence="8">Xanthine/uracil permease</fullName>
    </submittedName>
</protein>
<feature type="transmembrane region" description="Helical" evidence="7">
    <location>
        <begin position="408"/>
        <end position="429"/>
    </location>
</feature>
<dbReference type="PANTHER" id="PTHR42810">
    <property type="entry name" value="PURINE PERMEASE C1399.01C-RELATED"/>
    <property type="match status" value="1"/>
</dbReference>
<evidence type="ECO:0000256" key="7">
    <source>
        <dbReference type="SAM" id="Phobius"/>
    </source>
</evidence>
<dbReference type="EMBL" id="BLYI01000009">
    <property type="protein sequence ID" value="GFO84187.1"/>
    <property type="molecule type" value="Genomic_DNA"/>
</dbReference>